<feature type="coiled-coil region" evidence="1">
    <location>
        <begin position="241"/>
        <end position="268"/>
    </location>
</feature>
<dbReference type="InterPro" id="IPR001667">
    <property type="entry name" value="DDH_dom"/>
</dbReference>
<dbReference type="Pfam" id="PF01368">
    <property type="entry name" value="DHH"/>
    <property type="match status" value="1"/>
</dbReference>
<dbReference type="SUPFAM" id="SSF64182">
    <property type="entry name" value="DHH phosphoesterases"/>
    <property type="match status" value="1"/>
</dbReference>
<evidence type="ECO:0000313" key="5">
    <source>
        <dbReference type="Proteomes" id="UP000377803"/>
    </source>
</evidence>
<sequence>MQVEKLKPAVEFLEKSEETEDIGIIHHWDMDGTASSVIISKILEEVRGEPAQWVSIPEERAYHLSEKDHEKIENLDKLIVLDFNLEADEMEQLLEDYDLEILMVDHHSFGRKPEGVSFVNPREFDAEIYVPCSKICLDISEEFGLKDELRWIAGMGVIQDFGVDSCPELFDNLEEEYDKYLPDEKTQQQLAKNCEYGRYSSILNIKPYRDSKHFAKLAYEALMKSDSLMEIEAQEEYRQVYEVYLEMQDEFNEVLENYEEEREVDRDQCVIFFELDSEFNINSSIATNMSTKTPEWIHLVVQRDEDEVNISGRCQSGRVDLGKLLQEALPEKAVEEGAEGGGHRKAAGASMKPDYYPEFKSNFLQLVE</sequence>
<proteinExistence type="predicted"/>
<protein>
    <submittedName>
        <fullName evidence="4">Single-stranded-DNA-specific exonuclease</fullName>
    </submittedName>
</protein>
<dbReference type="GeneID" id="42364790"/>
<keyword evidence="4" id="KW-0269">Exonuclease</keyword>
<reference evidence="5" key="1">
    <citation type="submission" date="2019-05" db="EMBL/GenBank/DDBJ databases">
        <title>Candidatus Nanohalobium constans, a novel model system to study the DPANN nano-sized archaea: genomic and physiological characterization of a nanoarchaeon co-cultured with its chitinotrophic host.</title>
        <authorList>
            <person name="La Cono V."/>
            <person name="Arcadi E."/>
            <person name="Crisafi F."/>
            <person name="Denaro R."/>
            <person name="La Spada G."/>
            <person name="Messina E."/>
            <person name="Smedile F."/>
            <person name="Toshchakov S.V."/>
            <person name="Shevchenko M.A."/>
            <person name="Golyshin P.N."/>
            <person name="Golyshina O.V."/>
            <person name="Ferrer M."/>
            <person name="Rohde M."/>
            <person name="Mushegian A."/>
            <person name="Sorokin D.Y."/>
            <person name="Giuliano L."/>
            <person name="Yakimov M.M."/>
        </authorList>
    </citation>
    <scope>NUCLEOTIDE SEQUENCE [LARGE SCALE GENOMIC DNA]</scope>
    <source>
        <strain evidence="5">LC1Nh</strain>
    </source>
</reference>
<dbReference type="GO" id="GO:0003676">
    <property type="term" value="F:nucleic acid binding"/>
    <property type="evidence" value="ECO:0007669"/>
    <property type="project" value="InterPro"/>
</dbReference>
<evidence type="ECO:0000313" key="4">
    <source>
        <dbReference type="EMBL" id="QGA80307.1"/>
    </source>
</evidence>
<dbReference type="Proteomes" id="UP000377803">
    <property type="component" value="Chromosome"/>
</dbReference>
<gene>
    <name evidence="4" type="primary">recJ</name>
    <name evidence="4" type="ORF">LC1Nh_0406</name>
</gene>
<keyword evidence="4" id="KW-0540">Nuclease</keyword>
<dbReference type="InterPro" id="IPR051673">
    <property type="entry name" value="SSDNA_exonuclease_RecJ"/>
</dbReference>
<keyword evidence="1" id="KW-0175">Coiled coil</keyword>
<dbReference type="PANTHER" id="PTHR30255:SF2">
    <property type="entry name" value="SINGLE-STRANDED-DNA-SPECIFIC EXONUCLEASE RECJ"/>
    <property type="match status" value="1"/>
</dbReference>
<organism evidence="4 5">
    <name type="scientific">Candidatus Nanohalobium constans</name>
    <dbReference type="NCBI Taxonomy" id="2565781"/>
    <lineage>
        <taxon>Archaea</taxon>
        <taxon>Candidatus Nanohalarchaeota</taxon>
        <taxon>Candidatus Nanohalobia</taxon>
        <taxon>Candidatus Nanohalobiales</taxon>
        <taxon>Candidatus Nanohalobiaceae</taxon>
        <taxon>Candidatus Nanohalobium</taxon>
    </lineage>
</organism>
<dbReference type="KEGG" id="ncon:LC1Nh_0406"/>
<dbReference type="GO" id="GO:0004527">
    <property type="term" value="F:exonuclease activity"/>
    <property type="evidence" value="ECO:0007669"/>
    <property type="project" value="UniProtKB-KW"/>
</dbReference>
<dbReference type="AlphaFoldDB" id="A0A5Q0UFE5"/>
<feature type="domain" description="DHHA1" evidence="3">
    <location>
        <begin position="280"/>
        <end position="366"/>
    </location>
</feature>
<dbReference type="RefSeq" id="WP_153550046.1">
    <property type="nucleotide sequence ID" value="NZ_CP040089.1"/>
</dbReference>
<feature type="domain" description="DDH" evidence="2">
    <location>
        <begin position="22"/>
        <end position="133"/>
    </location>
</feature>
<dbReference type="Gene3D" id="3.10.310.30">
    <property type="match status" value="1"/>
</dbReference>
<evidence type="ECO:0000259" key="3">
    <source>
        <dbReference type="Pfam" id="PF02272"/>
    </source>
</evidence>
<dbReference type="EMBL" id="CP040089">
    <property type="protein sequence ID" value="QGA80307.1"/>
    <property type="molecule type" value="Genomic_DNA"/>
</dbReference>
<name>A0A5Q0UFE5_9ARCH</name>
<dbReference type="Gene3D" id="3.90.1640.30">
    <property type="match status" value="1"/>
</dbReference>
<dbReference type="Pfam" id="PF02272">
    <property type="entry name" value="DHHA1"/>
    <property type="match status" value="1"/>
</dbReference>
<keyword evidence="5" id="KW-1185">Reference proteome</keyword>
<dbReference type="InterPro" id="IPR003156">
    <property type="entry name" value="DHHA1_dom"/>
</dbReference>
<accession>A0A5Q0UFE5</accession>
<keyword evidence="4" id="KW-0378">Hydrolase</keyword>
<evidence type="ECO:0000256" key="1">
    <source>
        <dbReference type="SAM" id="Coils"/>
    </source>
</evidence>
<dbReference type="InterPro" id="IPR038763">
    <property type="entry name" value="DHH_sf"/>
</dbReference>
<dbReference type="OrthoDB" id="86112at2157"/>
<evidence type="ECO:0000259" key="2">
    <source>
        <dbReference type="Pfam" id="PF01368"/>
    </source>
</evidence>
<dbReference type="PANTHER" id="PTHR30255">
    <property type="entry name" value="SINGLE-STRANDED-DNA-SPECIFIC EXONUCLEASE RECJ"/>
    <property type="match status" value="1"/>
</dbReference>